<dbReference type="InterPro" id="IPR036866">
    <property type="entry name" value="RibonucZ/Hydroxyglut_hydro"/>
</dbReference>
<organism evidence="4 5">
    <name type="scientific">Cupriavidus gilardii J11</name>
    <dbReference type="NCBI Taxonomy" id="936133"/>
    <lineage>
        <taxon>Bacteria</taxon>
        <taxon>Pseudomonadati</taxon>
        <taxon>Pseudomonadota</taxon>
        <taxon>Betaproteobacteria</taxon>
        <taxon>Burkholderiales</taxon>
        <taxon>Burkholderiaceae</taxon>
        <taxon>Cupriavidus</taxon>
    </lineage>
</organism>
<dbReference type="AlphaFoldDB" id="A0A562BTC8"/>
<dbReference type="OrthoDB" id="9789133at2"/>
<dbReference type="SMART" id="SM00849">
    <property type="entry name" value="Lactamase_B"/>
    <property type="match status" value="1"/>
</dbReference>
<dbReference type="GO" id="GO:0016787">
    <property type="term" value="F:hydrolase activity"/>
    <property type="evidence" value="ECO:0007669"/>
    <property type="project" value="UniProtKB-KW"/>
</dbReference>
<reference evidence="4 5" key="1">
    <citation type="submission" date="2019-07" db="EMBL/GenBank/DDBJ databases">
        <title>Genome sequencing of lignin-degrading bacterial isolates.</title>
        <authorList>
            <person name="Gladden J."/>
        </authorList>
    </citation>
    <scope>NUCLEOTIDE SEQUENCE [LARGE SCALE GENOMIC DNA]</scope>
    <source>
        <strain evidence="4 5">J11</strain>
    </source>
</reference>
<keyword evidence="4" id="KW-0378">Hydrolase</keyword>
<comment type="caution">
    <text evidence="4">The sequence shown here is derived from an EMBL/GenBank/DDBJ whole genome shotgun (WGS) entry which is preliminary data.</text>
</comment>
<feature type="region of interest" description="Disordered" evidence="1">
    <location>
        <begin position="223"/>
        <end position="242"/>
    </location>
</feature>
<name>A0A562BTC8_9BURK</name>
<proteinExistence type="predicted"/>
<dbReference type="SUPFAM" id="SSF56281">
    <property type="entry name" value="Metallo-hydrolase/oxidoreductase"/>
    <property type="match status" value="1"/>
</dbReference>
<accession>A0A562BTC8</accession>
<gene>
    <name evidence="4" type="ORF">L602_001200000990</name>
</gene>
<keyword evidence="2" id="KW-0732">Signal</keyword>
<dbReference type="EMBL" id="VLJN01000004">
    <property type="protein sequence ID" value="TWG88506.1"/>
    <property type="molecule type" value="Genomic_DNA"/>
</dbReference>
<sequence>MIASRLALISAAVIAAAIPAQAAAQGSNEAAALRGEPAAVAAMVKARQHFFGPENVDERTGRIRDDKVIFSWFGVASFAVAAKGRVFLLDSYIYRLADRRAYVPATVQDLVDLRPEAIFIGHGHGDHADNAAYIARRTGATIYGAAEHCTAMQGDAARIFGPGTTVRCQALTTPGSAPGAEVRTVNALAPDLCVTSWKHVHSATVPVDPTLPQNPINAVRDPRVDTLFPQNPPPTLDTRTTAGAGGPISIMYQFTVGGSDFTFAWHDTAGPLKEQAPALLQFFTTLPKTDVQLGAGVSIGEANNGVRDITMYIQALQPKVFFMTHTDNFNIGASMFYVQAIQRQFDIFAIPPEDRPQIRGLHDPYDYVRPYLMTFDYKDHYWRDSKRGNRHSKYCPG</sequence>
<dbReference type="Pfam" id="PF00753">
    <property type="entry name" value="Lactamase_B"/>
    <property type="match status" value="1"/>
</dbReference>
<dbReference type="Gene3D" id="3.60.15.10">
    <property type="entry name" value="Ribonuclease Z/Hydroxyacylglutathione hydrolase-like"/>
    <property type="match status" value="1"/>
</dbReference>
<evidence type="ECO:0000313" key="4">
    <source>
        <dbReference type="EMBL" id="TWG88506.1"/>
    </source>
</evidence>
<evidence type="ECO:0000259" key="3">
    <source>
        <dbReference type="SMART" id="SM00849"/>
    </source>
</evidence>
<dbReference type="InterPro" id="IPR001279">
    <property type="entry name" value="Metallo-B-lactamas"/>
</dbReference>
<keyword evidence="5" id="KW-1185">Reference proteome</keyword>
<evidence type="ECO:0000313" key="5">
    <source>
        <dbReference type="Proteomes" id="UP000318141"/>
    </source>
</evidence>
<protein>
    <submittedName>
        <fullName evidence="4">Putative Zn-dependent hydrolases of the beta-lactamase fold</fullName>
    </submittedName>
</protein>
<feature type="signal peptide" evidence="2">
    <location>
        <begin position="1"/>
        <end position="22"/>
    </location>
</feature>
<feature type="chain" id="PRO_5021956939" evidence="2">
    <location>
        <begin position="23"/>
        <end position="397"/>
    </location>
</feature>
<evidence type="ECO:0000256" key="2">
    <source>
        <dbReference type="SAM" id="SignalP"/>
    </source>
</evidence>
<feature type="domain" description="Metallo-beta-lactamase" evidence="3">
    <location>
        <begin position="74"/>
        <end position="231"/>
    </location>
</feature>
<dbReference type="Proteomes" id="UP000318141">
    <property type="component" value="Unassembled WGS sequence"/>
</dbReference>
<evidence type="ECO:0000256" key="1">
    <source>
        <dbReference type="SAM" id="MobiDB-lite"/>
    </source>
</evidence>